<reference evidence="1 2" key="2">
    <citation type="submission" date="2007-06" db="EMBL/GenBank/DDBJ databases">
        <title>Draft genome sequence of Ruminococcus gnavus (ATCC 29149).</title>
        <authorList>
            <person name="Sudarsanam P."/>
            <person name="Ley R."/>
            <person name="Guruge J."/>
            <person name="Turnbaugh P.J."/>
            <person name="Mahowald M."/>
            <person name="Liep D."/>
            <person name="Gordon J."/>
        </authorList>
    </citation>
    <scope>NUCLEOTIDE SEQUENCE [LARGE SCALE GENOMIC DNA]</scope>
    <source>
        <strain evidence="1 2">ATCC 29149</strain>
    </source>
</reference>
<proteinExistence type="predicted"/>
<name>A7B1I2_MEDG7</name>
<evidence type="ECO:0000313" key="1">
    <source>
        <dbReference type="EMBL" id="EDN78104.1"/>
    </source>
</evidence>
<organism evidence="1 2">
    <name type="scientific">Mediterraneibacter gnavus (strain ATCC 29149 / DSM 114966 / JCM 6515 / VPI C7-9)</name>
    <name type="common">Ruminococcus gnavus</name>
    <dbReference type="NCBI Taxonomy" id="411470"/>
    <lineage>
        <taxon>Bacteria</taxon>
        <taxon>Bacillati</taxon>
        <taxon>Bacillota</taxon>
        <taxon>Clostridia</taxon>
        <taxon>Lachnospirales</taxon>
        <taxon>Lachnospiraceae</taxon>
        <taxon>Mediterraneibacter</taxon>
    </lineage>
</organism>
<evidence type="ECO:0000313" key="2">
    <source>
        <dbReference type="Proteomes" id="UP000004410"/>
    </source>
</evidence>
<comment type="caution">
    <text evidence="1">The sequence shown here is derived from an EMBL/GenBank/DDBJ whole genome shotgun (WGS) entry which is preliminary data.</text>
</comment>
<dbReference type="EMBL" id="AAYG02000011">
    <property type="protein sequence ID" value="EDN78104.1"/>
    <property type="molecule type" value="Genomic_DNA"/>
</dbReference>
<dbReference type="PaxDb" id="411470-RUMGNA_01408"/>
<reference evidence="1 2" key="1">
    <citation type="submission" date="2007-04" db="EMBL/GenBank/DDBJ databases">
        <authorList>
            <person name="Fulton L."/>
            <person name="Clifton S."/>
            <person name="Fulton B."/>
            <person name="Xu J."/>
            <person name="Minx P."/>
            <person name="Pepin K.H."/>
            <person name="Johnson M."/>
            <person name="Thiruvilangam P."/>
            <person name="Bhonagiri V."/>
            <person name="Nash W.E."/>
            <person name="Mardis E.R."/>
            <person name="Wilson R.K."/>
        </authorList>
    </citation>
    <scope>NUCLEOTIDE SEQUENCE [LARGE SCALE GENOMIC DNA]</scope>
    <source>
        <strain evidence="1 2">ATCC 29149</strain>
    </source>
</reference>
<accession>A7B1I2</accession>
<protein>
    <submittedName>
        <fullName evidence="1">Uncharacterized protein</fullName>
    </submittedName>
</protein>
<dbReference type="Proteomes" id="UP000004410">
    <property type="component" value="Unassembled WGS sequence"/>
</dbReference>
<gene>
    <name evidence="1" type="ORF">RUMGNA_01408</name>
</gene>
<dbReference type="AlphaFoldDB" id="A7B1I2"/>
<sequence length="41" mass="4910">MVAEQQHVELMLAHLMDAWAMHVQQTLLRCQDRFQIMITNK</sequence>